<gene>
    <name evidence="2" type="primary">Acey_s0338.g2932</name>
    <name evidence="2" type="ORF">Y032_0338g2932</name>
</gene>
<evidence type="ECO:0000313" key="2">
    <source>
        <dbReference type="EMBL" id="EYB83297.1"/>
    </source>
</evidence>
<name>A0A016RYW1_9BILA</name>
<dbReference type="Proteomes" id="UP000024635">
    <property type="component" value="Unassembled WGS sequence"/>
</dbReference>
<keyword evidence="3" id="KW-1185">Reference proteome</keyword>
<dbReference type="AlphaFoldDB" id="A0A016RYW1"/>
<feature type="compositionally biased region" description="Polar residues" evidence="1">
    <location>
        <begin position="12"/>
        <end position="22"/>
    </location>
</feature>
<evidence type="ECO:0000256" key="1">
    <source>
        <dbReference type="SAM" id="MobiDB-lite"/>
    </source>
</evidence>
<proteinExistence type="predicted"/>
<comment type="caution">
    <text evidence="2">The sequence shown here is derived from an EMBL/GenBank/DDBJ whole genome shotgun (WGS) entry which is preliminary data.</text>
</comment>
<organism evidence="2 3">
    <name type="scientific">Ancylostoma ceylanicum</name>
    <dbReference type="NCBI Taxonomy" id="53326"/>
    <lineage>
        <taxon>Eukaryota</taxon>
        <taxon>Metazoa</taxon>
        <taxon>Ecdysozoa</taxon>
        <taxon>Nematoda</taxon>
        <taxon>Chromadorea</taxon>
        <taxon>Rhabditida</taxon>
        <taxon>Rhabditina</taxon>
        <taxon>Rhabditomorpha</taxon>
        <taxon>Strongyloidea</taxon>
        <taxon>Ancylostomatidae</taxon>
        <taxon>Ancylostomatinae</taxon>
        <taxon>Ancylostoma</taxon>
    </lineage>
</organism>
<protein>
    <submittedName>
        <fullName evidence="2">Uncharacterized protein</fullName>
    </submittedName>
</protein>
<dbReference type="EMBL" id="JARK01001674">
    <property type="protein sequence ID" value="EYB83297.1"/>
    <property type="molecule type" value="Genomic_DNA"/>
</dbReference>
<feature type="region of interest" description="Disordered" evidence="1">
    <location>
        <begin position="1"/>
        <end position="22"/>
    </location>
</feature>
<evidence type="ECO:0000313" key="3">
    <source>
        <dbReference type="Proteomes" id="UP000024635"/>
    </source>
</evidence>
<sequence length="79" mass="9095">MNTRKLVRQHPETVQATPGNWSDITPGRLHKIKITWSLKGRVPCHPMNLCLQVPRRRLTASTRHRHKPLHGAAFLTLKC</sequence>
<accession>A0A016RYW1</accession>
<reference evidence="3" key="1">
    <citation type="journal article" date="2015" name="Nat. Genet.">
        <title>The genome and transcriptome of the zoonotic hookworm Ancylostoma ceylanicum identify infection-specific gene families.</title>
        <authorList>
            <person name="Schwarz E.M."/>
            <person name="Hu Y."/>
            <person name="Antoshechkin I."/>
            <person name="Miller M.M."/>
            <person name="Sternberg P.W."/>
            <person name="Aroian R.V."/>
        </authorList>
    </citation>
    <scope>NUCLEOTIDE SEQUENCE</scope>
    <source>
        <strain evidence="3">HY135</strain>
    </source>
</reference>